<evidence type="ECO:0000313" key="3">
    <source>
        <dbReference type="Proteomes" id="UP000233551"/>
    </source>
</evidence>
<dbReference type="EMBL" id="PGOL01004185">
    <property type="protein sequence ID" value="PKI38231.1"/>
    <property type="molecule type" value="Genomic_DNA"/>
</dbReference>
<feature type="transmembrane region" description="Helical" evidence="1">
    <location>
        <begin position="36"/>
        <end position="56"/>
    </location>
</feature>
<keyword evidence="1" id="KW-0472">Membrane</keyword>
<proteinExistence type="predicted"/>
<reference evidence="2 3" key="1">
    <citation type="submission" date="2017-11" db="EMBL/GenBank/DDBJ databases">
        <title>De-novo sequencing of pomegranate (Punica granatum L.) genome.</title>
        <authorList>
            <person name="Akparov Z."/>
            <person name="Amiraslanov A."/>
            <person name="Hajiyeva S."/>
            <person name="Abbasov M."/>
            <person name="Kaur K."/>
            <person name="Hamwieh A."/>
            <person name="Solovyev V."/>
            <person name="Salamov A."/>
            <person name="Braich B."/>
            <person name="Kosarev P."/>
            <person name="Mahmoud A."/>
            <person name="Hajiyev E."/>
            <person name="Babayeva S."/>
            <person name="Izzatullayeva V."/>
            <person name="Mammadov A."/>
            <person name="Mammadov A."/>
            <person name="Sharifova S."/>
            <person name="Ojaghi J."/>
            <person name="Eynullazada K."/>
            <person name="Bayramov B."/>
            <person name="Abdulazimova A."/>
            <person name="Shahmuradov I."/>
        </authorList>
    </citation>
    <scope>NUCLEOTIDE SEQUENCE [LARGE SCALE GENOMIC DNA]</scope>
    <source>
        <strain evidence="3">cv. AG2017</strain>
        <tissue evidence="2">Leaf</tissue>
    </source>
</reference>
<name>A0A2I0I2N5_PUNGR</name>
<keyword evidence="1" id="KW-1133">Transmembrane helix</keyword>
<evidence type="ECO:0000256" key="1">
    <source>
        <dbReference type="SAM" id="Phobius"/>
    </source>
</evidence>
<feature type="transmembrane region" description="Helical" evidence="1">
    <location>
        <begin position="95"/>
        <end position="116"/>
    </location>
</feature>
<dbReference type="AlphaFoldDB" id="A0A2I0I2N5"/>
<keyword evidence="3" id="KW-1185">Reference proteome</keyword>
<feature type="transmembrane region" description="Helical" evidence="1">
    <location>
        <begin position="156"/>
        <end position="177"/>
    </location>
</feature>
<gene>
    <name evidence="2" type="ORF">CRG98_041370</name>
</gene>
<organism evidence="2 3">
    <name type="scientific">Punica granatum</name>
    <name type="common">Pomegranate</name>
    <dbReference type="NCBI Taxonomy" id="22663"/>
    <lineage>
        <taxon>Eukaryota</taxon>
        <taxon>Viridiplantae</taxon>
        <taxon>Streptophyta</taxon>
        <taxon>Embryophyta</taxon>
        <taxon>Tracheophyta</taxon>
        <taxon>Spermatophyta</taxon>
        <taxon>Magnoliopsida</taxon>
        <taxon>eudicotyledons</taxon>
        <taxon>Gunneridae</taxon>
        <taxon>Pentapetalae</taxon>
        <taxon>rosids</taxon>
        <taxon>malvids</taxon>
        <taxon>Myrtales</taxon>
        <taxon>Lythraceae</taxon>
        <taxon>Punica</taxon>
    </lineage>
</organism>
<accession>A0A2I0I2N5</accession>
<sequence length="295" mass="32365">MGFWPRIYCFWASALHWALAPHLLHWPSASHRALALYRALALHLLLLGFSLALYCIGLRPASSFGPAFTAFWLRPYIYCFWDSAPHQASALHGALALHLLLLGLGTTFTALGFSLASSFGPASGFGLAFTASGTDPAFTTSGTGPAFIASSFGPALLHRASALYLLLFGFSPAFYCVGLRPRIGLQPCIYCFLVLAPHRASALYLLLLGFGPAFTALGFGAWGFSLASCFGPAFTTFWLQLHIGLRPRMGLRPYIYCFWALVLYQASAPHLLLSGFDTPHLLRFRLIIILKWIWI</sequence>
<feature type="transmembrane region" description="Helical" evidence="1">
    <location>
        <begin position="219"/>
        <end position="241"/>
    </location>
</feature>
<evidence type="ECO:0000313" key="2">
    <source>
        <dbReference type="EMBL" id="PKI38231.1"/>
    </source>
</evidence>
<feature type="transmembrane region" description="Helical" evidence="1">
    <location>
        <begin position="189"/>
        <end position="207"/>
    </location>
</feature>
<feature type="transmembrane region" description="Helical" evidence="1">
    <location>
        <begin position="7"/>
        <end position="24"/>
    </location>
</feature>
<protein>
    <submittedName>
        <fullName evidence="2">Uncharacterized protein</fullName>
    </submittedName>
</protein>
<comment type="caution">
    <text evidence="2">The sequence shown here is derived from an EMBL/GenBank/DDBJ whole genome shotgun (WGS) entry which is preliminary data.</text>
</comment>
<keyword evidence="1" id="KW-0812">Transmembrane</keyword>
<dbReference type="Proteomes" id="UP000233551">
    <property type="component" value="Unassembled WGS sequence"/>
</dbReference>
<feature type="transmembrane region" description="Helical" evidence="1">
    <location>
        <begin position="253"/>
        <end position="273"/>
    </location>
</feature>